<dbReference type="PANTHER" id="PTHR47566:SF1">
    <property type="entry name" value="PROTEIN NUD1"/>
    <property type="match status" value="1"/>
</dbReference>
<dbReference type="Proteomes" id="UP000053831">
    <property type="component" value="Unassembled WGS sequence"/>
</dbReference>
<feature type="compositionally biased region" description="Basic and acidic residues" evidence="3">
    <location>
        <begin position="315"/>
        <end position="325"/>
    </location>
</feature>
<dbReference type="PANTHER" id="PTHR47566">
    <property type="match status" value="1"/>
</dbReference>
<evidence type="ECO:0000256" key="3">
    <source>
        <dbReference type="SAM" id="MobiDB-lite"/>
    </source>
</evidence>
<evidence type="ECO:0000313" key="4">
    <source>
        <dbReference type="EMBL" id="KOS17661.1"/>
    </source>
</evidence>
<keyword evidence="5" id="KW-1185">Reference proteome</keyword>
<dbReference type="InterPro" id="IPR001611">
    <property type="entry name" value="Leu-rich_rpt"/>
</dbReference>
<feature type="compositionally biased region" description="Low complexity" evidence="3">
    <location>
        <begin position="131"/>
        <end position="148"/>
    </location>
</feature>
<feature type="region of interest" description="Disordered" evidence="3">
    <location>
        <begin position="224"/>
        <end position="285"/>
    </location>
</feature>
<feature type="compositionally biased region" description="Pro residues" evidence="3">
    <location>
        <begin position="383"/>
        <end position="393"/>
    </location>
</feature>
<proteinExistence type="predicted"/>
<sequence length="1064" mass="117401">MIRNQAGNGDAVSDDSTSEPLSRPPSREGKPVSWFRQRQGDPELVDRLKKYQELSDMGDVISSSVRSMGLAKDAIRAAQEVERMIERSSRGTSGGDAPSTSADRVVSGSSSNARRSTGSSCESANGDSRSHSGGRSTSHTFPSGSSRSSESRRIIMPESVSHLIPDNIGGMYLDKQNNIWIKKKGQRGPVSHVVPCDDSEEDPFASIPDLTVDITKELRQLKTHSFIEDEDDDEGVEGEGEGEEAGDDEDEDEAEDEDDGDDEREPKGDASCDSPSLAQLHEDCTDQARNVGMAARAVGELRKLDPLVGRSAATKGEEPEQRFDRSYEKMRVTPQAARRRNLTISFSSPIASIIQDMLPEDLDSLDDDPVVFEGQGAAAAMTPSPPPRPPPPVFSSGRKMGQLPSRPRKPPRFSPARRSFIPRPVSRIDEQEEEESTVELGAEIGRDNQLSVIHDKSLIGQKSPDNGLTVFLQRTPSRTSLALQNDDSLLIGQNIGRLSLTPLSEFTLNHPDQSFGFEVSYVMDHRHMATGNGSKRVLSMTIRELVDKLAEVEPYEPYWEDLTQLDLHDKQLTSLHMLDEFCGKVTALDASGNALPHLEGIPSGVRQLKVSHNMLTELTSWNHLLNLQYVDISGNEVKSLSALRGLVHLRSLRADQNRLTSLDGLDSHDGLLSLRARHNLIEELDLRKTRLERLEELDLEGNCIETVRGLEALPALVSLNLSGNQLERLVIEKPVRALRSLIVSDNDLASLDIRNVPNLQTLHVDGNRIQELTGFRYVRRIDSLSMREQRTDEPLNLGFLSHAYEVRKLFLSGNYLKSFEPRADFLNLQLLELANCGLQSLPAELGQMMPNLRALNLNFNAISDLSPLQYIPRLKKLFVAGNRLVDSTLVTELLTDFPHLTQLDMRDNPITQGFYPPLQVLVNPDKVGGSGAGAAAAAAAAAADPFMLTGLDPERDSWFFRLLDEPTKLRRRLHEVVFVASCKRLRKLDGLPIERGDILARDPLLQALIDEGLVPELDDTLVADSSTGSRIRESLPAPGDTTAGADGEADERESSRWQAEDSFA</sequence>
<dbReference type="InterPro" id="IPR032675">
    <property type="entry name" value="LRR_dom_sf"/>
</dbReference>
<gene>
    <name evidence="4" type="ORF">ESCO_003304</name>
</gene>
<dbReference type="GO" id="GO:0035591">
    <property type="term" value="F:signaling adaptor activity"/>
    <property type="evidence" value="ECO:0007669"/>
    <property type="project" value="TreeGrafter"/>
</dbReference>
<feature type="compositionally biased region" description="Low complexity" evidence="3">
    <location>
        <begin position="107"/>
        <end position="120"/>
    </location>
</feature>
<feature type="region of interest" description="Disordered" evidence="3">
    <location>
        <begin position="1"/>
        <end position="42"/>
    </location>
</feature>
<dbReference type="SUPFAM" id="SSF52058">
    <property type="entry name" value="L domain-like"/>
    <property type="match status" value="1"/>
</dbReference>
<feature type="compositionally biased region" description="Basic and acidic residues" evidence="3">
    <location>
        <begin position="1052"/>
        <end position="1064"/>
    </location>
</feature>
<organism evidence="4 5">
    <name type="scientific">Escovopsis weberi</name>
    <dbReference type="NCBI Taxonomy" id="150374"/>
    <lineage>
        <taxon>Eukaryota</taxon>
        <taxon>Fungi</taxon>
        <taxon>Dikarya</taxon>
        <taxon>Ascomycota</taxon>
        <taxon>Pezizomycotina</taxon>
        <taxon>Sordariomycetes</taxon>
        <taxon>Hypocreomycetidae</taxon>
        <taxon>Hypocreales</taxon>
        <taxon>Hypocreaceae</taxon>
        <taxon>Escovopsis</taxon>
    </lineage>
</organism>
<dbReference type="InterPro" id="IPR003591">
    <property type="entry name" value="Leu-rich_rpt_typical-subtyp"/>
</dbReference>
<dbReference type="SMART" id="SM00369">
    <property type="entry name" value="LRR_TYP"/>
    <property type="match status" value="7"/>
</dbReference>
<protein>
    <submittedName>
        <fullName evidence="4">Septation initiation network scaffold protein cdc11</fullName>
    </submittedName>
</protein>
<dbReference type="InterPro" id="IPR025875">
    <property type="entry name" value="Leu-rich_rpt_4"/>
</dbReference>
<feature type="region of interest" description="Disordered" evidence="3">
    <location>
        <begin position="81"/>
        <end position="158"/>
    </location>
</feature>
<dbReference type="SMART" id="SM00364">
    <property type="entry name" value="LRR_BAC"/>
    <property type="match status" value="5"/>
</dbReference>
<dbReference type="Gene3D" id="3.80.10.10">
    <property type="entry name" value="Ribonuclease Inhibitor"/>
    <property type="match status" value="2"/>
</dbReference>
<feature type="region of interest" description="Disordered" evidence="3">
    <location>
        <begin position="1025"/>
        <end position="1064"/>
    </location>
</feature>
<dbReference type="GO" id="GO:0031028">
    <property type="term" value="P:septation initiation signaling"/>
    <property type="evidence" value="ECO:0007669"/>
    <property type="project" value="TreeGrafter"/>
</dbReference>
<dbReference type="AlphaFoldDB" id="A0A0M8N178"/>
<dbReference type="OrthoDB" id="7451790at2759"/>
<dbReference type="GO" id="GO:1902412">
    <property type="term" value="P:regulation of mitotic cytokinesis"/>
    <property type="evidence" value="ECO:0007669"/>
    <property type="project" value="TreeGrafter"/>
</dbReference>
<dbReference type="Pfam" id="PF13855">
    <property type="entry name" value="LRR_8"/>
    <property type="match status" value="1"/>
</dbReference>
<evidence type="ECO:0000313" key="5">
    <source>
        <dbReference type="Proteomes" id="UP000053831"/>
    </source>
</evidence>
<dbReference type="PROSITE" id="PS51450">
    <property type="entry name" value="LRR"/>
    <property type="match status" value="4"/>
</dbReference>
<dbReference type="SMART" id="SM00365">
    <property type="entry name" value="LRR_SD22"/>
    <property type="match status" value="4"/>
</dbReference>
<evidence type="ECO:0000256" key="2">
    <source>
        <dbReference type="ARBA" id="ARBA00022737"/>
    </source>
</evidence>
<keyword evidence="2" id="KW-0677">Repeat</keyword>
<feature type="compositionally biased region" description="Acidic residues" evidence="3">
    <location>
        <begin position="228"/>
        <end position="263"/>
    </location>
</feature>
<name>A0A0M8N178_ESCWE</name>
<dbReference type="STRING" id="150374.A0A0M8N178"/>
<feature type="region of interest" description="Disordered" evidence="3">
    <location>
        <begin position="299"/>
        <end position="325"/>
    </location>
</feature>
<dbReference type="Pfam" id="PF12799">
    <property type="entry name" value="LRR_4"/>
    <property type="match status" value="1"/>
</dbReference>
<keyword evidence="1" id="KW-0433">Leucine-rich repeat</keyword>
<comment type="caution">
    <text evidence="4">The sequence shown here is derived from an EMBL/GenBank/DDBJ whole genome shotgun (WGS) entry which is preliminary data.</text>
</comment>
<accession>A0A0M8N178</accession>
<dbReference type="EMBL" id="LGSR01000022">
    <property type="protein sequence ID" value="KOS17661.1"/>
    <property type="molecule type" value="Genomic_DNA"/>
</dbReference>
<dbReference type="GO" id="GO:0061499">
    <property type="term" value="C:outer plaque of mitotic spindle pole body"/>
    <property type="evidence" value="ECO:0007669"/>
    <property type="project" value="TreeGrafter"/>
</dbReference>
<evidence type="ECO:0000256" key="1">
    <source>
        <dbReference type="ARBA" id="ARBA00022614"/>
    </source>
</evidence>
<dbReference type="InterPro" id="IPR052574">
    <property type="entry name" value="CDIRP"/>
</dbReference>
<feature type="region of interest" description="Disordered" evidence="3">
    <location>
        <begin position="377"/>
        <end position="419"/>
    </location>
</feature>
<reference evidence="4 5" key="1">
    <citation type="submission" date="2015-07" db="EMBL/GenBank/DDBJ databases">
        <title>The genome of the fungus Escovopsis weberi, a specialized disease agent of ant agriculture.</title>
        <authorList>
            <person name="de Man T.J."/>
            <person name="Stajich J.E."/>
            <person name="Kubicek C.P."/>
            <person name="Chenthamara K."/>
            <person name="Atanasova L."/>
            <person name="Druzhinina I.S."/>
            <person name="Birnbaum S."/>
            <person name="Barribeau S.M."/>
            <person name="Teiling C."/>
            <person name="Suen G."/>
            <person name="Currie C."/>
            <person name="Gerardo N.M."/>
        </authorList>
    </citation>
    <scope>NUCLEOTIDE SEQUENCE [LARGE SCALE GENOMIC DNA]</scope>
</reference>